<feature type="transmembrane region" description="Helical" evidence="5">
    <location>
        <begin position="307"/>
        <end position="324"/>
    </location>
</feature>
<comment type="caution">
    <text evidence="7">The sequence shown here is derived from an EMBL/GenBank/DDBJ whole genome shotgun (WGS) entry which is preliminary data.</text>
</comment>
<dbReference type="Proteomes" id="UP000018004">
    <property type="component" value="Unassembled WGS sequence"/>
</dbReference>
<evidence type="ECO:0000259" key="6">
    <source>
        <dbReference type="PROSITE" id="PS50234"/>
    </source>
</evidence>
<dbReference type="PANTHER" id="PTHR22550">
    <property type="entry name" value="SPORE GERMINATION PROTEIN"/>
    <property type="match status" value="1"/>
</dbReference>
<dbReference type="RefSeq" id="WP_023578845.1">
    <property type="nucleotide sequence ID" value="NZ_AVGG01000003.1"/>
</dbReference>
<keyword evidence="3 5" id="KW-1133">Transmembrane helix</keyword>
<protein>
    <submittedName>
        <fullName evidence="7">Aerotolerance operon</fullName>
    </submittedName>
</protein>
<keyword evidence="1" id="KW-1003">Cell membrane</keyword>
<keyword evidence="2 5" id="KW-0812">Transmembrane</keyword>
<reference evidence="7 8" key="1">
    <citation type="submission" date="2013-08" db="EMBL/GenBank/DDBJ databases">
        <title>Flavobacterium limnosediminis JC2902 genome sequencing.</title>
        <authorList>
            <person name="Lee K."/>
            <person name="Yi H."/>
            <person name="Park S."/>
            <person name="Chun J."/>
        </authorList>
    </citation>
    <scope>NUCLEOTIDE SEQUENCE [LARGE SCALE GENOMIC DNA]</scope>
    <source>
        <strain evidence="7 8">JC2902</strain>
    </source>
</reference>
<dbReference type="PATRIC" id="fig|1341181.4.peg.1185"/>
<evidence type="ECO:0000256" key="1">
    <source>
        <dbReference type="ARBA" id="ARBA00022475"/>
    </source>
</evidence>
<organism evidence="7 8">
    <name type="scientific">Flavobacterium limnosediminis JC2902</name>
    <dbReference type="NCBI Taxonomy" id="1341181"/>
    <lineage>
        <taxon>Bacteria</taxon>
        <taxon>Pseudomonadati</taxon>
        <taxon>Bacteroidota</taxon>
        <taxon>Flavobacteriia</taxon>
        <taxon>Flavobacteriales</taxon>
        <taxon>Flavobacteriaceae</taxon>
        <taxon>Flavobacterium</taxon>
    </lineage>
</organism>
<gene>
    <name evidence="7" type="ORF">FLJC2902T_11990</name>
</gene>
<evidence type="ECO:0000256" key="2">
    <source>
        <dbReference type="ARBA" id="ARBA00022692"/>
    </source>
</evidence>
<name>V6SR43_9FLAO</name>
<dbReference type="SMART" id="SM00327">
    <property type="entry name" value="VWA"/>
    <property type="match status" value="1"/>
</dbReference>
<feature type="domain" description="VWFA" evidence="6">
    <location>
        <begin position="92"/>
        <end position="287"/>
    </location>
</feature>
<dbReference type="EMBL" id="AVGG01000003">
    <property type="protein sequence ID" value="ESU29158.1"/>
    <property type="molecule type" value="Genomic_DNA"/>
</dbReference>
<keyword evidence="8" id="KW-1185">Reference proteome</keyword>
<dbReference type="Pfam" id="PF07584">
    <property type="entry name" value="BatA"/>
    <property type="match status" value="1"/>
</dbReference>
<dbReference type="InterPro" id="IPR033881">
    <property type="entry name" value="vWA_BatA_type"/>
</dbReference>
<dbReference type="InterPro" id="IPR024163">
    <property type="entry name" value="Aerotolerance_reg_N"/>
</dbReference>
<feature type="transmembrane region" description="Helical" evidence="5">
    <location>
        <begin position="6"/>
        <end position="27"/>
    </location>
</feature>
<dbReference type="CDD" id="cd01467">
    <property type="entry name" value="vWA_BatA_type"/>
    <property type="match status" value="1"/>
</dbReference>
<proteinExistence type="predicted"/>
<evidence type="ECO:0000256" key="3">
    <source>
        <dbReference type="ARBA" id="ARBA00022989"/>
    </source>
</evidence>
<dbReference type="STRING" id="1341181.FLJC2902T_11990"/>
<evidence type="ECO:0000313" key="8">
    <source>
        <dbReference type="Proteomes" id="UP000018004"/>
    </source>
</evidence>
<dbReference type="OrthoDB" id="6206554at2"/>
<sequence length="333" mass="37473">MKNITFANPEFFWLFLVLPIAIGWYFWKRKEQVATLKVSSVKGFKTTSSVLPKLKPMLFVLRILALSALIVAIARPQSTDVTNKSRTTRGIDIVMAIDVSGSMLAKDLKPNRMEALKRVASEFVEERPNDRIGLVVYAAESYTKTPVTSDKAVVLDALESVKYDNLLQDGTGIGVGLATAVNRLKDSKAKSKVIILLTDGVNNSGFIDPRMASEIAKEYGIKVYTIGIGTNGMAEFPYAIAPNGQFLFRMMKVEIDEKLMKEIAMMTDGKYFRATSNKSLENIYSEINKLETTEVQEQRFYNYDEKYRLFAFFALGLLSLELVLRKTLFRGFI</sequence>
<dbReference type="InterPro" id="IPR036465">
    <property type="entry name" value="vWFA_dom_sf"/>
</dbReference>
<dbReference type="SUPFAM" id="SSF53300">
    <property type="entry name" value="vWA-like"/>
    <property type="match status" value="1"/>
</dbReference>
<evidence type="ECO:0000256" key="4">
    <source>
        <dbReference type="ARBA" id="ARBA00023136"/>
    </source>
</evidence>
<dbReference type="PANTHER" id="PTHR22550:SF5">
    <property type="entry name" value="LEUCINE ZIPPER PROTEIN 4"/>
    <property type="match status" value="1"/>
</dbReference>
<dbReference type="Gene3D" id="3.40.50.410">
    <property type="entry name" value="von Willebrand factor, type A domain"/>
    <property type="match status" value="1"/>
</dbReference>
<evidence type="ECO:0000313" key="7">
    <source>
        <dbReference type="EMBL" id="ESU29158.1"/>
    </source>
</evidence>
<dbReference type="eggNOG" id="COG2304">
    <property type="taxonomic scope" value="Bacteria"/>
</dbReference>
<evidence type="ECO:0000256" key="5">
    <source>
        <dbReference type="SAM" id="Phobius"/>
    </source>
</evidence>
<accession>V6SR43</accession>
<keyword evidence="4 5" id="KW-0472">Membrane</keyword>
<dbReference type="Pfam" id="PF00092">
    <property type="entry name" value="VWA"/>
    <property type="match status" value="1"/>
</dbReference>
<dbReference type="InterPro" id="IPR050768">
    <property type="entry name" value="UPF0353/GerABKA_families"/>
</dbReference>
<dbReference type="AlphaFoldDB" id="V6SR43"/>
<dbReference type="InterPro" id="IPR002035">
    <property type="entry name" value="VWF_A"/>
</dbReference>
<dbReference type="PROSITE" id="PS50234">
    <property type="entry name" value="VWFA"/>
    <property type="match status" value="1"/>
</dbReference>